<keyword evidence="9" id="KW-1185">Reference proteome</keyword>
<evidence type="ECO:0000259" key="7">
    <source>
        <dbReference type="PROSITE" id="PS51686"/>
    </source>
</evidence>
<feature type="binding site" evidence="6">
    <location>
        <begin position="110"/>
        <end position="116"/>
    </location>
    <ligand>
        <name>S-adenosyl-L-methionine</name>
        <dbReference type="ChEBI" id="CHEBI:59789"/>
    </ligand>
</feature>
<dbReference type="Gene3D" id="3.40.50.150">
    <property type="entry name" value="Vaccinia Virus protein VP39"/>
    <property type="match status" value="1"/>
</dbReference>
<dbReference type="GO" id="GO:0001510">
    <property type="term" value="P:RNA methylation"/>
    <property type="evidence" value="ECO:0007669"/>
    <property type="project" value="InterPro"/>
</dbReference>
<keyword evidence="5 6" id="KW-0694">RNA-binding</keyword>
<dbReference type="OrthoDB" id="9810297at2"/>
<comment type="similarity">
    <text evidence="6">Belongs to the class I-like SAM-binding methyltransferase superfamily. RsmB/NOP family.</text>
</comment>
<evidence type="ECO:0000256" key="3">
    <source>
        <dbReference type="ARBA" id="ARBA00022679"/>
    </source>
</evidence>
<name>A0A385SPS3_9BACT</name>
<feature type="binding site" evidence="6">
    <location>
        <position position="178"/>
    </location>
    <ligand>
        <name>S-adenosyl-L-methionine</name>
        <dbReference type="ChEBI" id="CHEBI:59789"/>
    </ligand>
</feature>
<dbReference type="InterPro" id="IPR027391">
    <property type="entry name" value="Nol1_Nop2_Fmu_2"/>
</dbReference>
<feature type="binding site" evidence="6">
    <location>
        <position position="161"/>
    </location>
    <ligand>
        <name>S-adenosyl-L-methionine</name>
        <dbReference type="ChEBI" id="CHEBI:59789"/>
    </ligand>
</feature>
<dbReference type="GO" id="GO:0003723">
    <property type="term" value="F:RNA binding"/>
    <property type="evidence" value="ECO:0007669"/>
    <property type="project" value="UniProtKB-UniRule"/>
</dbReference>
<accession>A0A385SPS3</accession>
<evidence type="ECO:0000313" key="8">
    <source>
        <dbReference type="EMBL" id="AYB32281.1"/>
    </source>
</evidence>
<dbReference type="InterPro" id="IPR001678">
    <property type="entry name" value="MeTrfase_RsmB-F_NOP2_dom"/>
</dbReference>
<keyword evidence="3 6" id="KW-0808">Transferase</keyword>
<evidence type="ECO:0000256" key="1">
    <source>
        <dbReference type="ARBA" id="ARBA00022490"/>
    </source>
</evidence>
<dbReference type="SUPFAM" id="SSF53335">
    <property type="entry name" value="S-adenosyl-L-methionine-dependent methyltransferases"/>
    <property type="match status" value="1"/>
</dbReference>
<feature type="domain" description="SAM-dependent MTase RsmB/NOP-type" evidence="7">
    <location>
        <begin position="1"/>
        <end position="295"/>
    </location>
</feature>
<dbReference type="Proteomes" id="UP000266183">
    <property type="component" value="Chromosome"/>
</dbReference>
<dbReference type="Pfam" id="PF17125">
    <property type="entry name" value="Methyltr_RsmF_N"/>
    <property type="match status" value="1"/>
</dbReference>
<dbReference type="PANTHER" id="PTHR22807">
    <property type="entry name" value="NOP2 YEAST -RELATED NOL1/NOP2/FMU SUN DOMAIN-CONTAINING"/>
    <property type="match status" value="1"/>
</dbReference>
<dbReference type="Pfam" id="PF13636">
    <property type="entry name" value="Methyltranf_PUA"/>
    <property type="match status" value="1"/>
</dbReference>
<evidence type="ECO:0000256" key="6">
    <source>
        <dbReference type="PROSITE-ProRule" id="PRU01023"/>
    </source>
</evidence>
<dbReference type="PROSITE" id="PS51686">
    <property type="entry name" value="SAM_MT_RSMB_NOP"/>
    <property type="match status" value="1"/>
</dbReference>
<evidence type="ECO:0000256" key="2">
    <source>
        <dbReference type="ARBA" id="ARBA00022603"/>
    </source>
</evidence>
<dbReference type="Gene3D" id="3.30.70.1170">
    <property type="entry name" value="Sun protein, domain 3"/>
    <property type="match status" value="1"/>
</dbReference>
<dbReference type="PANTHER" id="PTHR22807:SF30">
    <property type="entry name" value="28S RRNA (CYTOSINE(4447)-C(5))-METHYLTRANSFERASE-RELATED"/>
    <property type="match status" value="1"/>
</dbReference>
<dbReference type="RefSeq" id="WP_119755536.1">
    <property type="nucleotide sequence ID" value="NZ_CP032382.1"/>
</dbReference>
<dbReference type="AlphaFoldDB" id="A0A385SPS3"/>
<dbReference type="GO" id="GO:0008173">
    <property type="term" value="F:RNA methyltransferase activity"/>
    <property type="evidence" value="ECO:0007669"/>
    <property type="project" value="InterPro"/>
</dbReference>
<sequence length="453" mass="51437">MSDTQFPPSFELRMREQLGVRWDEFSAAHQQPSPVSIRLNPAKQQSPPPGALPVPWTTSGYYLNERPSFTLDPHFHAGAYYVQEASSMFLEQAFRQAVDAQKAINVLDLCAAPGGKSTHLLSLMNAQSLLVSNEVIRSRANVLAENIQKWGHGNAVVVHNDPQDFQRLPGFFDVMVIDAPCSGEGLFRKDHHAMEEWSPDNVALCSKRQRRILSDVWPALKTGGLLIYSTCTYNPDENENNLEWLSQEHDVEFVPLMLNEQWGVETVDHHGIPGYRFYPHRVKGEGFFICVVRKTEETRESRARHKNSFTGPSKKITDQLSAWITNGAEKTFILRHDQVQCFPQNKTPEIDFLAKNLYLITAGTVMATVKHEKLIPEHPLALSIDLQPENFLRLDVALPEALQYLRKEALAISTEKKGFTLIYHNGIPLGWANVLDNRMNNLYPSEWRIRKGS</sequence>
<evidence type="ECO:0000256" key="5">
    <source>
        <dbReference type="ARBA" id="ARBA00022884"/>
    </source>
</evidence>
<dbReference type="InterPro" id="IPR031341">
    <property type="entry name" value="Methyltr_RsmF_N"/>
</dbReference>
<dbReference type="PRINTS" id="PR02008">
    <property type="entry name" value="RCMTFAMILY"/>
</dbReference>
<dbReference type="InterPro" id="IPR049560">
    <property type="entry name" value="MeTrfase_RsmB-F_NOP2_cat"/>
</dbReference>
<organism evidence="8 9">
    <name type="scientific">Chryseolinea soli</name>
    <dbReference type="NCBI Taxonomy" id="2321403"/>
    <lineage>
        <taxon>Bacteria</taxon>
        <taxon>Pseudomonadati</taxon>
        <taxon>Bacteroidota</taxon>
        <taxon>Cytophagia</taxon>
        <taxon>Cytophagales</taxon>
        <taxon>Fulvivirgaceae</taxon>
        <taxon>Chryseolinea</taxon>
    </lineage>
</organism>
<dbReference type="KEGG" id="chk:D4L85_17635"/>
<dbReference type="CDD" id="cd02440">
    <property type="entry name" value="AdoMet_MTases"/>
    <property type="match status" value="1"/>
</dbReference>
<feature type="active site" description="Nucleophile" evidence="6">
    <location>
        <position position="231"/>
    </location>
</feature>
<evidence type="ECO:0000313" key="9">
    <source>
        <dbReference type="Proteomes" id="UP000266183"/>
    </source>
</evidence>
<gene>
    <name evidence="8" type="ORF">D4L85_17635</name>
</gene>
<dbReference type="InterPro" id="IPR029063">
    <property type="entry name" value="SAM-dependent_MTases_sf"/>
</dbReference>
<dbReference type="Gene3D" id="2.30.130.60">
    <property type="match status" value="1"/>
</dbReference>
<dbReference type="Pfam" id="PF01189">
    <property type="entry name" value="Methyltr_RsmB-F"/>
    <property type="match status" value="1"/>
</dbReference>
<protein>
    <submittedName>
        <fullName evidence="8">rRNA methyltransferase</fullName>
    </submittedName>
</protein>
<feature type="binding site" evidence="6">
    <location>
        <position position="134"/>
    </location>
    <ligand>
        <name>S-adenosyl-L-methionine</name>
        <dbReference type="ChEBI" id="CHEBI:59789"/>
    </ligand>
</feature>
<keyword evidence="1" id="KW-0963">Cytoplasm</keyword>
<dbReference type="EMBL" id="CP032382">
    <property type="protein sequence ID" value="AYB32281.1"/>
    <property type="molecule type" value="Genomic_DNA"/>
</dbReference>
<keyword evidence="2 6" id="KW-0489">Methyltransferase</keyword>
<keyword evidence="4 6" id="KW-0949">S-adenosyl-L-methionine</keyword>
<reference evidence="9" key="1">
    <citation type="submission" date="2018-09" db="EMBL/GenBank/DDBJ databases">
        <title>Chryseolinea sp. KIS68-18 isolated from soil.</title>
        <authorList>
            <person name="Weon H.-Y."/>
            <person name="Kwon S.-W."/>
            <person name="Lee S.A."/>
        </authorList>
    </citation>
    <scope>NUCLEOTIDE SEQUENCE [LARGE SCALE GENOMIC DNA]</scope>
    <source>
        <strain evidence="9">KIS68-18</strain>
    </source>
</reference>
<proteinExistence type="inferred from homology"/>
<evidence type="ECO:0000256" key="4">
    <source>
        <dbReference type="ARBA" id="ARBA00022691"/>
    </source>
</evidence>
<dbReference type="InterPro" id="IPR023267">
    <property type="entry name" value="RCMT"/>
</dbReference>